<reference evidence="1 2" key="1">
    <citation type="journal article" date="2014" name="Genome Announc.">
        <title>Complete Genome Sequence of Mycoplasma ovis Strain Michigan, a Hemoplasma of Sheep with Two Distinct 16S rRNA Genes.</title>
        <authorList>
            <person name="Deshuillers P.L."/>
            <person name="Santos A.P."/>
            <person name="do Nascimento N.C."/>
            <person name="Hampel J.A."/>
            <person name="Bergin I.L."/>
            <person name="Dyson M.C."/>
            <person name="Messick J.B."/>
        </authorList>
    </citation>
    <scope>NUCLEOTIDE SEQUENCE [LARGE SCALE GENOMIC DNA]</scope>
    <source>
        <strain evidence="1 2">Michigan</strain>
    </source>
</reference>
<proteinExistence type="predicted"/>
<gene>
    <name evidence="1" type="ORF">OVS_04345</name>
</gene>
<protein>
    <submittedName>
        <fullName evidence="1">Uncharacterized protein</fullName>
    </submittedName>
</protein>
<sequence length="56" mass="6345">MVGGHIEKLSHYPSWLRTVQKNPLIPEKDCQISQDDNKSSYSLTCNTKKVQSGIQI</sequence>
<dbReference type="EMBL" id="CP006935">
    <property type="protein sequence ID" value="AHC40596.1"/>
    <property type="molecule type" value="Genomic_DNA"/>
</dbReference>
<accession>A0ABM5P2C9</accession>
<dbReference type="Proteomes" id="UP000018745">
    <property type="component" value="Chromosome"/>
</dbReference>
<name>A0ABM5P2C9_9MOLU</name>
<evidence type="ECO:0000313" key="2">
    <source>
        <dbReference type="Proteomes" id="UP000018745"/>
    </source>
</evidence>
<organism evidence="1 2">
    <name type="scientific">Mycoplasma ovis str. Michigan</name>
    <dbReference type="NCBI Taxonomy" id="1415773"/>
    <lineage>
        <taxon>Bacteria</taxon>
        <taxon>Bacillati</taxon>
        <taxon>Mycoplasmatota</taxon>
        <taxon>Mollicutes</taxon>
        <taxon>Mycoplasmataceae</taxon>
        <taxon>Mycoplasma</taxon>
    </lineage>
</organism>
<evidence type="ECO:0000313" key="1">
    <source>
        <dbReference type="EMBL" id="AHC40596.1"/>
    </source>
</evidence>
<keyword evidence="2" id="KW-1185">Reference proteome</keyword>